<dbReference type="STRING" id="1173020.Cha6605_1425"/>
<dbReference type="EMBL" id="CP003600">
    <property type="protein sequence ID" value="AFY92602.1"/>
    <property type="molecule type" value="Genomic_DNA"/>
</dbReference>
<evidence type="ECO:0000313" key="2">
    <source>
        <dbReference type="Proteomes" id="UP000010366"/>
    </source>
</evidence>
<reference evidence="1 2" key="1">
    <citation type="submission" date="2012-05" db="EMBL/GenBank/DDBJ databases">
        <title>Finished chromosome of genome of Chamaesiphon sp. PCC 6605.</title>
        <authorList>
            <consortium name="US DOE Joint Genome Institute"/>
            <person name="Gugger M."/>
            <person name="Coursin T."/>
            <person name="Rippka R."/>
            <person name="Tandeau De Marsac N."/>
            <person name="Huntemann M."/>
            <person name="Wei C.-L."/>
            <person name="Han J."/>
            <person name="Detter J.C."/>
            <person name="Han C."/>
            <person name="Tapia R."/>
            <person name="Chen A."/>
            <person name="Kyrpides N."/>
            <person name="Mavromatis K."/>
            <person name="Markowitz V."/>
            <person name="Szeto E."/>
            <person name="Ivanova N."/>
            <person name="Pagani I."/>
            <person name="Pati A."/>
            <person name="Goodwin L."/>
            <person name="Nordberg H.P."/>
            <person name="Cantor M.N."/>
            <person name="Hua S.X."/>
            <person name="Woyke T."/>
            <person name="Kerfeld C.A."/>
        </authorList>
    </citation>
    <scope>NUCLEOTIDE SEQUENCE [LARGE SCALE GENOMIC DNA]</scope>
    <source>
        <strain evidence="2">ATCC 27169 / PCC 6605</strain>
    </source>
</reference>
<dbReference type="Proteomes" id="UP000010366">
    <property type="component" value="Chromosome"/>
</dbReference>
<dbReference type="KEGG" id="cmp:Cha6605_1425"/>
<organism evidence="1 2">
    <name type="scientific">Chamaesiphon minutus (strain ATCC 27169 / PCC 6605)</name>
    <dbReference type="NCBI Taxonomy" id="1173020"/>
    <lineage>
        <taxon>Bacteria</taxon>
        <taxon>Bacillati</taxon>
        <taxon>Cyanobacteriota</taxon>
        <taxon>Cyanophyceae</taxon>
        <taxon>Gomontiellales</taxon>
        <taxon>Chamaesiphonaceae</taxon>
        <taxon>Chamaesiphon</taxon>
    </lineage>
</organism>
<proteinExistence type="predicted"/>
<sequence>MPEPITTMTASTIATLAFQEFVKSGAGELSKKFTAEAIAKMGQLRSEFVARMLTVSSSLKAQGRSVLDFLTQSCQASRLGTTPPTLIPMSDPTFSNERIILL</sequence>
<protein>
    <submittedName>
        <fullName evidence="1">Uncharacterized protein</fullName>
    </submittedName>
</protein>
<dbReference type="AlphaFoldDB" id="K9UBV8"/>
<name>K9UBV8_CHAP6</name>
<dbReference type="RefSeq" id="WP_015158782.1">
    <property type="nucleotide sequence ID" value="NC_019697.1"/>
</dbReference>
<keyword evidence="2" id="KW-1185">Reference proteome</keyword>
<gene>
    <name evidence="1" type="ORF">Cha6605_1425</name>
</gene>
<evidence type="ECO:0000313" key="1">
    <source>
        <dbReference type="EMBL" id="AFY92602.1"/>
    </source>
</evidence>
<accession>K9UBV8</accession>
<dbReference type="OrthoDB" id="532849at2"/>
<dbReference type="HOGENOM" id="CLU_2272358_0_0_3"/>